<dbReference type="GO" id="GO:0015184">
    <property type="term" value="F:L-cystine transmembrane transporter activity"/>
    <property type="evidence" value="ECO:0007669"/>
    <property type="project" value="TreeGrafter"/>
</dbReference>
<evidence type="ECO:0000256" key="1">
    <source>
        <dbReference type="ARBA" id="ARBA00004155"/>
    </source>
</evidence>
<comment type="caution">
    <text evidence="13">The sequence shown here is derived from an EMBL/GenBank/DDBJ whole genome shotgun (WGS) entry which is preliminary data.</text>
</comment>
<dbReference type="InParanoid" id="A0A5N4ADZ5"/>
<comment type="catalytic activity">
    <reaction evidence="10">
        <text>L-cystine(out) + H(+)(out) = L-cystine(in) + H(+)(in)</text>
        <dbReference type="Rhea" id="RHEA:66172"/>
        <dbReference type="ChEBI" id="CHEBI:15378"/>
        <dbReference type="ChEBI" id="CHEBI:35491"/>
    </reaction>
    <physiologicalReaction direction="left-to-right" evidence="10">
        <dbReference type="Rhea" id="RHEA:66173"/>
    </physiologicalReaction>
</comment>
<dbReference type="Gene3D" id="1.20.1280.290">
    <property type="match status" value="2"/>
</dbReference>
<protein>
    <recommendedName>
        <fullName evidence="15">Intimal thickness related receptor IRP domain-containing protein</fullName>
    </recommendedName>
</protein>
<feature type="transmembrane region" description="Helical" evidence="11">
    <location>
        <begin position="300"/>
        <end position="323"/>
    </location>
</feature>
<dbReference type="Proteomes" id="UP000327044">
    <property type="component" value="Unassembled WGS sequence"/>
</dbReference>
<dbReference type="InterPro" id="IPR005282">
    <property type="entry name" value="LC_transporter"/>
</dbReference>
<dbReference type="SMART" id="SM00679">
    <property type="entry name" value="CTNS"/>
    <property type="match status" value="2"/>
</dbReference>
<evidence type="ECO:0000256" key="3">
    <source>
        <dbReference type="ARBA" id="ARBA00022448"/>
    </source>
</evidence>
<keyword evidence="7 11" id="KW-1133">Transmembrane helix</keyword>
<evidence type="ECO:0000256" key="2">
    <source>
        <dbReference type="ARBA" id="ARBA00006855"/>
    </source>
</evidence>
<feature type="transmembrane region" description="Helical" evidence="11">
    <location>
        <begin position="135"/>
        <end position="156"/>
    </location>
</feature>
<evidence type="ECO:0000256" key="5">
    <source>
        <dbReference type="ARBA" id="ARBA00022737"/>
    </source>
</evidence>
<dbReference type="InterPro" id="IPR006603">
    <property type="entry name" value="PQ-loop_rpt"/>
</dbReference>
<evidence type="ECO:0000256" key="4">
    <source>
        <dbReference type="ARBA" id="ARBA00022692"/>
    </source>
</evidence>
<evidence type="ECO:0000313" key="13">
    <source>
        <dbReference type="EMBL" id="KAB0795550.1"/>
    </source>
</evidence>
<feature type="transmembrane region" description="Helical" evidence="11">
    <location>
        <begin position="343"/>
        <end position="363"/>
    </location>
</feature>
<sequence>MERIEDFAMKSLLLLTLVTFVQSISFCNFTLSSDSLLLELREDHGVDLEVTCFNETDEYNTILEFLIQNKDIVNVEPPILLVDPVNSTHQFFIEAASAGHTEVVISTVDSAIKFKPLCLIVNVFKHHYLDILSKVFGWIYILSWGASYYPQIYLNYKRKSVVGLNFDFVALNIVGYCMYGIFILSVFFVDEIQDEYFHRHPRGLIPVKVNDVVYNIHGISALVVTVIQCFVYEKGNQVVTMFGRITLALIFLFSFIIVILAGSNVIEWLDFLYYCSYNKVIITALKYIPQAYMNFKRKSTQGWSIGLVLLQLSGGIFSVLQMILDSYNYNDWVSIFGNPTKFLAGMLNILFPSFFVVQHYILYRPRPIIKRSIQKQIDFVT</sequence>
<evidence type="ECO:0000256" key="12">
    <source>
        <dbReference type="SAM" id="SignalP"/>
    </source>
</evidence>
<keyword evidence="8 11" id="KW-0472">Membrane</keyword>
<gene>
    <name evidence="13" type="ORF">PPYR_12389</name>
</gene>
<reference evidence="13 14" key="1">
    <citation type="journal article" date="2018" name="Elife">
        <title>Firefly genomes illuminate parallel origins of bioluminescence in beetles.</title>
        <authorList>
            <person name="Fallon T.R."/>
            <person name="Lower S.E."/>
            <person name="Chang C.H."/>
            <person name="Bessho-Uehara M."/>
            <person name="Martin G.J."/>
            <person name="Bewick A.J."/>
            <person name="Behringer M."/>
            <person name="Debat H.J."/>
            <person name="Wong I."/>
            <person name="Day J.C."/>
            <person name="Suvorov A."/>
            <person name="Silva C.J."/>
            <person name="Stanger-Hall K.F."/>
            <person name="Hall D.W."/>
            <person name="Schmitz R.J."/>
            <person name="Nelson D.R."/>
            <person name="Lewis S.M."/>
            <person name="Shigenobu S."/>
            <person name="Bybee S.M."/>
            <person name="Larracuente A.M."/>
            <person name="Oba Y."/>
            <person name="Weng J.K."/>
        </authorList>
    </citation>
    <scope>NUCLEOTIDE SEQUENCE [LARGE SCALE GENOMIC DNA]</scope>
    <source>
        <strain evidence="13">1611_PpyrPB1</strain>
        <tissue evidence="13">Whole body</tissue>
    </source>
</reference>
<comment type="similarity">
    <text evidence="2">Belongs to the cystinosin family.</text>
</comment>
<dbReference type="NCBIfam" id="TIGR00951">
    <property type="entry name" value="2A43"/>
    <property type="match status" value="1"/>
</dbReference>
<dbReference type="GO" id="GO:0005765">
    <property type="term" value="C:lysosomal membrane"/>
    <property type="evidence" value="ECO:0007669"/>
    <property type="project" value="UniProtKB-SubCell"/>
</dbReference>
<dbReference type="AlphaFoldDB" id="A0A5N4ADZ5"/>
<keyword evidence="5" id="KW-0677">Repeat</keyword>
<keyword evidence="9" id="KW-0458">Lysosome</keyword>
<keyword evidence="12" id="KW-0732">Signal</keyword>
<evidence type="ECO:0000313" key="14">
    <source>
        <dbReference type="Proteomes" id="UP000327044"/>
    </source>
</evidence>
<evidence type="ECO:0000256" key="7">
    <source>
        <dbReference type="ARBA" id="ARBA00022989"/>
    </source>
</evidence>
<feature type="transmembrane region" description="Helical" evidence="11">
    <location>
        <begin position="245"/>
        <end position="265"/>
    </location>
</feature>
<evidence type="ECO:0000256" key="8">
    <source>
        <dbReference type="ARBA" id="ARBA00023136"/>
    </source>
</evidence>
<dbReference type="GO" id="GO:0015293">
    <property type="term" value="F:symporter activity"/>
    <property type="evidence" value="ECO:0007669"/>
    <property type="project" value="UniProtKB-KW"/>
</dbReference>
<keyword evidence="14" id="KW-1185">Reference proteome</keyword>
<feature type="chain" id="PRO_5024421416" description="Intimal thickness related receptor IRP domain-containing protein" evidence="12">
    <location>
        <begin position="24"/>
        <end position="381"/>
    </location>
</feature>
<evidence type="ECO:0000256" key="10">
    <source>
        <dbReference type="ARBA" id="ARBA00048473"/>
    </source>
</evidence>
<comment type="subcellular location">
    <subcellularLocation>
        <location evidence="1">Lysosome membrane</location>
        <topology evidence="1">Multi-pass membrane protein</topology>
    </subcellularLocation>
</comment>
<evidence type="ECO:0008006" key="15">
    <source>
        <dbReference type="Google" id="ProtNLM"/>
    </source>
</evidence>
<organism evidence="13 14">
    <name type="scientific">Photinus pyralis</name>
    <name type="common">Common eastern firefly</name>
    <name type="synonym">Lampyris pyralis</name>
    <dbReference type="NCBI Taxonomy" id="7054"/>
    <lineage>
        <taxon>Eukaryota</taxon>
        <taxon>Metazoa</taxon>
        <taxon>Ecdysozoa</taxon>
        <taxon>Arthropoda</taxon>
        <taxon>Hexapoda</taxon>
        <taxon>Insecta</taxon>
        <taxon>Pterygota</taxon>
        <taxon>Neoptera</taxon>
        <taxon>Endopterygota</taxon>
        <taxon>Coleoptera</taxon>
        <taxon>Polyphaga</taxon>
        <taxon>Elateriformia</taxon>
        <taxon>Elateroidea</taxon>
        <taxon>Lampyridae</taxon>
        <taxon>Lampyrinae</taxon>
        <taxon>Photinus</taxon>
    </lineage>
</organism>
<keyword evidence="4 11" id="KW-0812">Transmembrane</keyword>
<dbReference type="PANTHER" id="PTHR13131:SF5">
    <property type="entry name" value="CYSTINOSIN"/>
    <property type="match status" value="1"/>
</dbReference>
<name>A0A5N4ADZ5_PHOPY</name>
<keyword evidence="3" id="KW-0813">Transport</keyword>
<feature type="transmembrane region" description="Helical" evidence="11">
    <location>
        <begin position="212"/>
        <end position="233"/>
    </location>
</feature>
<evidence type="ECO:0000256" key="9">
    <source>
        <dbReference type="ARBA" id="ARBA00023228"/>
    </source>
</evidence>
<keyword evidence="6" id="KW-0769">Symport</keyword>
<dbReference type="EMBL" id="VVIM01000008">
    <property type="protein sequence ID" value="KAB0795550.1"/>
    <property type="molecule type" value="Genomic_DNA"/>
</dbReference>
<feature type="signal peptide" evidence="12">
    <location>
        <begin position="1"/>
        <end position="23"/>
    </location>
</feature>
<dbReference type="FunFam" id="1.20.1280.290:FF:000016">
    <property type="entry name" value="Cystinosin homolog"/>
    <property type="match status" value="1"/>
</dbReference>
<evidence type="ECO:0000256" key="6">
    <source>
        <dbReference type="ARBA" id="ARBA00022847"/>
    </source>
</evidence>
<evidence type="ECO:0000256" key="11">
    <source>
        <dbReference type="SAM" id="Phobius"/>
    </source>
</evidence>
<feature type="transmembrane region" description="Helical" evidence="11">
    <location>
        <begin position="168"/>
        <end position="189"/>
    </location>
</feature>
<accession>A0A5N4ADZ5</accession>
<proteinExistence type="inferred from homology"/>
<dbReference type="Pfam" id="PF04193">
    <property type="entry name" value="PQ-loop"/>
    <property type="match status" value="2"/>
</dbReference>
<dbReference type="PANTHER" id="PTHR13131">
    <property type="entry name" value="CYSTINOSIN"/>
    <property type="match status" value="1"/>
</dbReference>